<feature type="transmembrane region" description="Helical" evidence="2">
    <location>
        <begin position="39"/>
        <end position="64"/>
    </location>
</feature>
<feature type="region of interest" description="Disordered" evidence="1">
    <location>
        <begin position="389"/>
        <end position="471"/>
    </location>
</feature>
<evidence type="ECO:0000313" key="4">
    <source>
        <dbReference type="EMBL" id="GLK02899.1"/>
    </source>
</evidence>
<feature type="compositionally biased region" description="Low complexity" evidence="1">
    <location>
        <begin position="392"/>
        <end position="402"/>
    </location>
</feature>
<name>A0A9W6HVE6_9MICO</name>
<proteinExistence type="predicted"/>
<keyword evidence="2" id="KW-1133">Transmembrane helix</keyword>
<dbReference type="AlphaFoldDB" id="A0A9W6HVE6"/>
<feature type="domain" description="DUF7847" evidence="3">
    <location>
        <begin position="21"/>
        <end position="314"/>
    </location>
</feature>
<dbReference type="Proteomes" id="UP001142325">
    <property type="component" value="Unassembled WGS sequence"/>
</dbReference>
<keyword evidence="5" id="KW-1185">Reference proteome</keyword>
<evidence type="ECO:0000256" key="2">
    <source>
        <dbReference type="SAM" id="Phobius"/>
    </source>
</evidence>
<comment type="caution">
    <text evidence="4">The sequence shown here is derived from an EMBL/GenBank/DDBJ whole genome shotgun (WGS) entry which is preliminary data.</text>
</comment>
<organism evidence="4 5">
    <name type="scientific">Microbacterium keratanolyticum</name>
    <dbReference type="NCBI Taxonomy" id="67574"/>
    <lineage>
        <taxon>Bacteria</taxon>
        <taxon>Bacillati</taxon>
        <taxon>Actinomycetota</taxon>
        <taxon>Actinomycetes</taxon>
        <taxon>Micrococcales</taxon>
        <taxon>Microbacteriaceae</taxon>
        <taxon>Microbacterium</taxon>
    </lineage>
</organism>
<reference evidence="4" key="2">
    <citation type="submission" date="2023-01" db="EMBL/GenBank/DDBJ databases">
        <authorList>
            <person name="Sun Q."/>
            <person name="Evtushenko L."/>
        </authorList>
    </citation>
    <scope>NUCLEOTIDE SEQUENCE</scope>
    <source>
        <strain evidence="4">VKM Ac-1958</strain>
    </source>
</reference>
<evidence type="ECO:0000313" key="5">
    <source>
        <dbReference type="Proteomes" id="UP001142325"/>
    </source>
</evidence>
<feature type="transmembrane region" description="Helical" evidence="2">
    <location>
        <begin position="138"/>
        <end position="166"/>
    </location>
</feature>
<feature type="transmembrane region" description="Helical" evidence="2">
    <location>
        <begin position="234"/>
        <end position="255"/>
    </location>
</feature>
<evidence type="ECO:0000259" key="3">
    <source>
        <dbReference type="Pfam" id="PF25231"/>
    </source>
</evidence>
<reference evidence="4" key="1">
    <citation type="journal article" date="2014" name="Int. J. Syst. Evol. Microbiol.">
        <title>Complete genome sequence of Corynebacterium casei LMG S-19264T (=DSM 44701T), isolated from a smear-ripened cheese.</title>
        <authorList>
            <consortium name="US DOE Joint Genome Institute (JGI-PGF)"/>
            <person name="Walter F."/>
            <person name="Albersmeier A."/>
            <person name="Kalinowski J."/>
            <person name="Ruckert C."/>
        </authorList>
    </citation>
    <scope>NUCLEOTIDE SEQUENCE</scope>
    <source>
        <strain evidence="4">VKM Ac-1958</strain>
    </source>
</reference>
<evidence type="ECO:0000256" key="1">
    <source>
        <dbReference type="SAM" id="MobiDB-lite"/>
    </source>
</evidence>
<feature type="compositionally biased region" description="Pro residues" evidence="1">
    <location>
        <begin position="416"/>
        <end position="452"/>
    </location>
</feature>
<dbReference type="RefSeq" id="WP_204937724.1">
    <property type="nucleotide sequence ID" value="NZ_BAAAUM010000002.1"/>
</dbReference>
<dbReference type="InterPro" id="IPR057169">
    <property type="entry name" value="DUF7847"/>
</dbReference>
<feature type="transmembrane region" description="Helical" evidence="2">
    <location>
        <begin position="178"/>
        <end position="201"/>
    </location>
</feature>
<sequence length="471" mass="49035">MSGQTWTPAPRPGLIPLHPMTFGTVIGRSFAALRHNPKVLFGFAIVMQLVVLLASTAIMTVVVFSSVGRLETVRPGSPQFESILAGSVGLGVLAGIGISLGSIAFTALVQGIVAADIASAAVGDKPTMKELWRRVRPVFWRLMGFAFLSMAAMLVIMIVFAFVAFGGLLTLGGQNAEAAIGLMVLIFFLAVIALVPLIVWLNTKLLLVPSALVMEGATLRQALVRSWRLTRRRFWFTFGVAFVIGLIMGIAAQVVSVPTGMISTLFIGVISPTGDLDASQMTAFALSILLPQVLILVIQAISAVVQTTGAALVYIDARMRYEGLDQTLLSYVERRQAGTPADALPAPFALDPARAVGRIAPEPRPAVVPPVGYGAPVYAAPAPGAQPPYGAPPQYGAPQQYATPQGYGTPQGYAAPPAPVPSHAAPPPPPAGPAVPPPPAPQPPATPVPPTDSPWAAPGDSPWAAPGGDRG</sequence>
<dbReference type="Pfam" id="PF25231">
    <property type="entry name" value="DUF7847"/>
    <property type="match status" value="1"/>
</dbReference>
<protein>
    <recommendedName>
        <fullName evidence="3">DUF7847 domain-containing protein</fullName>
    </recommendedName>
</protein>
<keyword evidence="2" id="KW-0812">Transmembrane</keyword>
<keyword evidence="2" id="KW-0472">Membrane</keyword>
<accession>A0A9W6HVE6</accession>
<gene>
    <name evidence="4" type="ORF">GCM10017596_26140</name>
</gene>
<dbReference type="EMBL" id="BSET01000002">
    <property type="protein sequence ID" value="GLK02899.1"/>
    <property type="molecule type" value="Genomic_DNA"/>
</dbReference>
<feature type="transmembrane region" description="Helical" evidence="2">
    <location>
        <begin position="84"/>
        <end position="117"/>
    </location>
</feature>
<feature type="transmembrane region" description="Helical" evidence="2">
    <location>
        <begin position="293"/>
        <end position="315"/>
    </location>
</feature>